<organism evidence="2 3">
    <name type="scientific">Chaetomium globosum (strain ATCC 6205 / CBS 148.51 / DSM 1962 / NBRC 6347 / NRRL 1970)</name>
    <name type="common">Soil fungus</name>
    <dbReference type="NCBI Taxonomy" id="306901"/>
    <lineage>
        <taxon>Eukaryota</taxon>
        <taxon>Fungi</taxon>
        <taxon>Dikarya</taxon>
        <taxon>Ascomycota</taxon>
        <taxon>Pezizomycotina</taxon>
        <taxon>Sordariomycetes</taxon>
        <taxon>Sordariomycetidae</taxon>
        <taxon>Sordariales</taxon>
        <taxon>Chaetomiaceae</taxon>
        <taxon>Chaetomium</taxon>
    </lineage>
</organism>
<keyword evidence="1" id="KW-1133">Transmembrane helix</keyword>
<dbReference type="OrthoDB" id="4588235at2759"/>
<accession>Q2GVN9</accession>
<feature type="transmembrane region" description="Helical" evidence="1">
    <location>
        <begin position="20"/>
        <end position="38"/>
    </location>
</feature>
<keyword evidence="1" id="KW-0812">Transmembrane</keyword>
<reference evidence="3" key="1">
    <citation type="journal article" date="2015" name="Genome Announc.">
        <title>Draft genome sequence of the cellulolytic fungus Chaetomium globosum.</title>
        <authorList>
            <person name="Cuomo C.A."/>
            <person name="Untereiner W.A."/>
            <person name="Ma L.-J."/>
            <person name="Grabherr M."/>
            <person name="Birren B.W."/>
        </authorList>
    </citation>
    <scope>NUCLEOTIDE SEQUENCE [LARGE SCALE GENOMIC DNA]</scope>
    <source>
        <strain evidence="3">ATCC 6205 / CBS 148.51 / DSM 1962 / NBRC 6347 / NRRL 1970</strain>
    </source>
</reference>
<dbReference type="AlphaFoldDB" id="Q2GVN9"/>
<evidence type="ECO:0000313" key="2">
    <source>
        <dbReference type="EMBL" id="EAQ86712.1"/>
    </source>
</evidence>
<keyword evidence="3" id="KW-1185">Reference proteome</keyword>
<dbReference type="Proteomes" id="UP000001056">
    <property type="component" value="Unassembled WGS sequence"/>
</dbReference>
<protein>
    <recommendedName>
        <fullName evidence="4">Transmembrane protein</fullName>
    </recommendedName>
</protein>
<sequence>MARAYFSPYAPRRRRSPQVVVVWVSMFAFILWLTWYITTRHKEYADEFMHPREHGQGPSTTCLGGGHPACGMSAGLHEIQRVKAAITKQQQAGSSRR</sequence>
<evidence type="ECO:0000256" key="1">
    <source>
        <dbReference type="SAM" id="Phobius"/>
    </source>
</evidence>
<dbReference type="GeneID" id="4394386"/>
<dbReference type="RefSeq" id="XP_001225621.1">
    <property type="nucleotide sequence ID" value="XM_001225620.1"/>
</dbReference>
<evidence type="ECO:0000313" key="3">
    <source>
        <dbReference type="Proteomes" id="UP000001056"/>
    </source>
</evidence>
<dbReference type="eggNOG" id="ENOG502T66R">
    <property type="taxonomic scope" value="Eukaryota"/>
</dbReference>
<keyword evidence="1" id="KW-0472">Membrane</keyword>
<dbReference type="OMA" id="MARAYFS"/>
<name>Q2GVN9_CHAGB</name>
<gene>
    <name evidence="2" type="ORF">CHGG_07965</name>
</gene>
<dbReference type="InParanoid" id="Q2GVN9"/>
<evidence type="ECO:0008006" key="4">
    <source>
        <dbReference type="Google" id="ProtNLM"/>
    </source>
</evidence>
<dbReference type="EMBL" id="CH408033">
    <property type="protein sequence ID" value="EAQ86712.1"/>
    <property type="molecule type" value="Genomic_DNA"/>
</dbReference>
<dbReference type="VEuPathDB" id="FungiDB:CHGG_07965"/>
<dbReference type="HOGENOM" id="CLU_2346502_0_0_1"/>
<proteinExistence type="predicted"/>